<comment type="caution">
    <text evidence="1">The sequence shown here is derived from an EMBL/GenBank/DDBJ whole genome shotgun (WGS) entry which is preliminary data.</text>
</comment>
<gene>
    <name evidence="1" type="ORF">BCON_0126g00080</name>
</gene>
<sequence>MTRESQPPKQEYISAGKMARSAAIEKVGTAVGSLVKKVTKREKVKIKHLDEDAHPINSVINRRVERGTNKALTATAVKR</sequence>
<dbReference type="OrthoDB" id="3538766at2759"/>
<dbReference type="AlphaFoldDB" id="A0A4Z1I8L8"/>
<organism evidence="1 2">
    <name type="scientific">Botryotinia convoluta</name>
    <dbReference type="NCBI Taxonomy" id="54673"/>
    <lineage>
        <taxon>Eukaryota</taxon>
        <taxon>Fungi</taxon>
        <taxon>Dikarya</taxon>
        <taxon>Ascomycota</taxon>
        <taxon>Pezizomycotina</taxon>
        <taxon>Leotiomycetes</taxon>
        <taxon>Helotiales</taxon>
        <taxon>Sclerotiniaceae</taxon>
        <taxon>Botryotinia</taxon>
    </lineage>
</organism>
<accession>A0A4Z1I8L8</accession>
<proteinExistence type="predicted"/>
<dbReference type="Proteomes" id="UP000297527">
    <property type="component" value="Unassembled WGS sequence"/>
</dbReference>
<dbReference type="EMBL" id="PQXN01000126">
    <property type="protein sequence ID" value="TGO53283.1"/>
    <property type="molecule type" value="Genomic_DNA"/>
</dbReference>
<evidence type="ECO:0000313" key="1">
    <source>
        <dbReference type="EMBL" id="TGO53283.1"/>
    </source>
</evidence>
<evidence type="ECO:0000313" key="2">
    <source>
        <dbReference type="Proteomes" id="UP000297527"/>
    </source>
</evidence>
<protein>
    <submittedName>
        <fullName evidence="1">Uncharacterized protein</fullName>
    </submittedName>
</protein>
<reference evidence="1 2" key="1">
    <citation type="submission" date="2017-12" db="EMBL/GenBank/DDBJ databases">
        <title>Comparative genomics of Botrytis spp.</title>
        <authorList>
            <person name="Valero-Jimenez C.A."/>
            <person name="Tapia P."/>
            <person name="Veloso J."/>
            <person name="Silva-Moreno E."/>
            <person name="Staats M."/>
            <person name="Valdes J.H."/>
            <person name="Van Kan J.A.L."/>
        </authorList>
    </citation>
    <scope>NUCLEOTIDE SEQUENCE [LARGE SCALE GENOMIC DNA]</scope>
    <source>
        <strain evidence="1 2">MUCL11595</strain>
    </source>
</reference>
<name>A0A4Z1I8L8_9HELO</name>
<keyword evidence="2" id="KW-1185">Reference proteome</keyword>